<dbReference type="AlphaFoldDB" id="A0A0P9DMJ3"/>
<protein>
    <submittedName>
        <fullName evidence="1">Uncharacterized protein</fullName>
    </submittedName>
</protein>
<evidence type="ECO:0000313" key="1">
    <source>
        <dbReference type="EMBL" id="KPV54671.1"/>
    </source>
</evidence>
<keyword evidence="2" id="KW-1185">Reference proteome</keyword>
<name>A0A0P9DMJ3_9CHLR</name>
<proteinExistence type="predicted"/>
<sequence length="204" mass="23619">MILSGEFSDDDWRRLENFAQYADELLRTKFAQKGDTGELRVQSTEEGGLQFEARLPDWDDVTVFLHKFRPILLQNESTFFYKIVNILARELEHPYVRGFLQREKARYSGKILQSAFQITSNDIIINSEQAVSDWLNAYEYHRAEDKQALLEKVHTMFPLDASKVLFLSVLNEKLFAVYNVAGFIQVMVGKIPDMNITAMPLSDK</sequence>
<dbReference type="Proteomes" id="UP000050509">
    <property type="component" value="Unassembled WGS sequence"/>
</dbReference>
<organism evidence="1 2">
    <name type="scientific">Kouleothrix aurantiaca</name>
    <dbReference type="NCBI Taxonomy" id="186479"/>
    <lineage>
        <taxon>Bacteria</taxon>
        <taxon>Bacillati</taxon>
        <taxon>Chloroflexota</taxon>
        <taxon>Chloroflexia</taxon>
        <taxon>Chloroflexales</taxon>
        <taxon>Roseiflexineae</taxon>
        <taxon>Roseiflexaceae</taxon>
        <taxon>Kouleothrix</taxon>
    </lineage>
</organism>
<dbReference type="EMBL" id="LJCR01000024">
    <property type="protein sequence ID" value="KPV54671.1"/>
    <property type="molecule type" value="Genomic_DNA"/>
</dbReference>
<accession>A0A0P9DMJ3</accession>
<gene>
    <name evidence="1" type="ORF">SE17_02260</name>
</gene>
<evidence type="ECO:0000313" key="2">
    <source>
        <dbReference type="Proteomes" id="UP000050509"/>
    </source>
</evidence>
<reference evidence="1 2" key="1">
    <citation type="submission" date="2015-09" db="EMBL/GenBank/DDBJ databases">
        <title>Draft genome sequence of Kouleothrix aurantiaca JCM 19913.</title>
        <authorList>
            <person name="Hemp J."/>
        </authorList>
    </citation>
    <scope>NUCLEOTIDE SEQUENCE [LARGE SCALE GENOMIC DNA]</scope>
    <source>
        <strain evidence="1 2">COM-B</strain>
    </source>
</reference>
<comment type="caution">
    <text evidence="1">The sequence shown here is derived from an EMBL/GenBank/DDBJ whole genome shotgun (WGS) entry which is preliminary data.</text>
</comment>